<dbReference type="AlphaFoldDB" id="A0A0C3LAW4"/>
<sequence>MDTLATGFSVLREPDVGVTGQEGVTDESFKQLLQIRSLRRVTLNATSFPRLGETDVEAMSQAWPK</sequence>
<organism evidence="1 2">
    <name type="scientific">Tulasnella calospora MUT 4182</name>
    <dbReference type="NCBI Taxonomy" id="1051891"/>
    <lineage>
        <taxon>Eukaryota</taxon>
        <taxon>Fungi</taxon>
        <taxon>Dikarya</taxon>
        <taxon>Basidiomycota</taxon>
        <taxon>Agaricomycotina</taxon>
        <taxon>Agaricomycetes</taxon>
        <taxon>Cantharellales</taxon>
        <taxon>Tulasnellaceae</taxon>
        <taxon>Tulasnella</taxon>
    </lineage>
</organism>
<gene>
    <name evidence="1" type="ORF">M407DRAFT_31722</name>
</gene>
<evidence type="ECO:0000313" key="2">
    <source>
        <dbReference type="Proteomes" id="UP000054248"/>
    </source>
</evidence>
<reference evidence="2" key="2">
    <citation type="submission" date="2015-01" db="EMBL/GenBank/DDBJ databases">
        <title>Evolutionary Origins and Diversification of the Mycorrhizal Mutualists.</title>
        <authorList>
            <consortium name="DOE Joint Genome Institute"/>
            <consortium name="Mycorrhizal Genomics Consortium"/>
            <person name="Kohler A."/>
            <person name="Kuo A."/>
            <person name="Nagy L.G."/>
            <person name="Floudas D."/>
            <person name="Copeland A."/>
            <person name="Barry K.W."/>
            <person name="Cichocki N."/>
            <person name="Veneault-Fourrey C."/>
            <person name="LaButti K."/>
            <person name="Lindquist E.A."/>
            <person name="Lipzen A."/>
            <person name="Lundell T."/>
            <person name="Morin E."/>
            <person name="Murat C."/>
            <person name="Riley R."/>
            <person name="Ohm R."/>
            <person name="Sun H."/>
            <person name="Tunlid A."/>
            <person name="Henrissat B."/>
            <person name="Grigoriev I.V."/>
            <person name="Hibbett D.S."/>
            <person name="Martin F."/>
        </authorList>
    </citation>
    <scope>NUCLEOTIDE SEQUENCE [LARGE SCALE GENOMIC DNA]</scope>
    <source>
        <strain evidence="2">MUT 4182</strain>
    </source>
</reference>
<dbReference type="Proteomes" id="UP000054248">
    <property type="component" value="Unassembled WGS sequence"/>
</dbReference>
<evidence type="ECO:0000313" key="1">
    <source>
        <dbReference type="EMBL" id="KIO18647.1"/>
    </source>
</evidence>
<dbReference type="EMBL" id="KN823272">
    <property type="protein sequence ID" value="KIO18647.1"/>
    <property type="molecule type" value="Genomic_DNA"/>
</dbReference>
<proteinExistence type="predicted"/>
<keyword evidence="2" id="KW-1185">Reference proteome</keyword>
<name>A0A0C3LAW4_9AGAM</name>
<accession>A0A0C3LAW4</accession>
<dbReference type="HOGENOM" id="CLU_2856144_0_0_1"/>
<protein>
    <submittedName>
        <fullName evidence="1">Uncharacterized protein</fullName>
    </submittedName>
</protein>
<reference evidence="1 2" key="1">
    <citation type="submission" date="2014-04" db="EMBL/GenBank/DDBJ databases">
        <authorList>
            <consortium name="DOE Joint Genome Institute"/>
            <person name="Kuo A."/>
            <person name="Girlanda M."/>
            <person name="Perotto S."/>
            <person name="Kohler A."/>
            <person name="Nagy L.G."/>
            <person name="Floudas D."/>
            <person name="Copeland A."/>
            <person name="Barry K.W."/>
            <person name="Cichocki N."/>
            <person name="Veneault-Fourrey C."/>
            <person name="LaButti K."/>
            <person name="Lindquist E.A."/>
            <person name="Lipzen A."/>
            <person name="Lundell T."/>
            <person name="Morin E."/>
            <person name="Murat C."/>
            <person name="Sun H."/>
            <person name="Tunlid A."/>
            <person name="Henrissat B."/>
            <person name="Grigoriev I.V."/>
            <person name="Hibbett D.S."/>
            <person name="Martin F."/>
            <person name="Nordberg H.P."/>
            <person name="Cantor M.N."/>
            <person name="Hua S.X."/>
        </authorList>
    </citation>
    <scope>NUCLEOTIDE SEQUENCE [LARGE SCALE GENOMIC DNA]</scope>
    <source>
        <strain evidence="1 2">MUT 4182</strain>
    </source>
</reference>
<feature type="non-terminal residue" evidence="1">
    <location>
        <position position="65"/>
    </location>
</feature>